<dbReference type="PANTHER" id="PTHR33977">
    <property type="entry name" value="ZINC ION BINDING PROTEIN"/>
    <property type="match status" value="1"/>
</dbReference>
<dbReference type="PANTHER" id="PTHR33977:SF1">
    <property type="entry name" value="ZINC ION BINDING PROTEIN"/>
    <property type="match status" value="1"/>
</dbReference>
<keyword evidence="2" id="KW-1185">Reference proteome</keyword>
<name>A0A225UCY7_9STRA</name>
<protein>
    <recommendedName>
        <fullName evidence="3">MULE transposase domain-containing protein</fullName>
    </recommendedName>
</protein>
<evidence type="ECO:0000313" key="1">
    <source>
        <dbReference type="EMBL" id="OWY90902.1"/>
    </source>
</evidence>
<dbReference type="OrthoDB" id="116498at2759"/>
<dbReference type="AlphaFoldDB" id="A0A225UCY7"/>
<gene>
    <name evidence="1" type="ORF">PHMEG_00040750</name>
</gene>
<evidence type="ECO:0008006" key="3">
    <source>
        <dbReference type="Google" id="ProtNLM"/>
    </source>
</evidence>
<evidence type="ECO:0000313" key="2">
    <source>
        <dbReference type="Proteomes" id="UP000198211"/>
    </source>
</evidence>
<dbReference type="EMBL" id="NBNE01021589">
    <property type="protein sequence ID" value="OWY90902.1"/>
    <property type="molecule type" value="Genomic_DNA"/>
</dbReference>
<accession>A0A225UCY7</accession>
<comment type="caution">
    <text evidence="1">The sequence shown here is derived from an EMBL/GenBank/DDBJ whole genome shotgun (WGS) entry which is preliminary data.</text>
</comment>
<organism evidence="1 2">
    <name type="scientific">Phytophthora megakarya</name>
    <dbReference type="NCBI Taxonomy" id="4795"/>
    <lineage>
        <taxon>Eukaryota</taxon>
        <taxon>Sar</taxon>
        <taxon>Stramenopiles</taxon>
        <taxon>Oomycota</taxon>
        <taxon>Peronosporomycetes</taxon>
        <taxon>Peronosporales</taxon>
        <taxon>Peronosporaceae</taxon>
        <taxon>Phytophthora</taxon>
    </lineage>
</organism>
<reference evidence="2" key="1">
    <citation type="submission" date="2017-03" db="EMBL/GenBank/DDBJ databases">
        <title>Phytopthora megakarya and P. palmivora, two closely related causual agents of cacao black pod achieved similar genome size and gene model numbers by different mechanisms.</title>
        <authorList>
            <person name="Ali S."/>
            <person name="Shao J."/>
            <person name="Larry D.J."/>
            <person name="Kronmiller B."/>
            <person name="Shen D."/>
            <person name="Strem M.D."/>
            <person name="Melnick R.L."/>
            <person name="Guiltinan M.J."/>
            <person name="Tyler B.M."/>
            <person name="Meinhardt L.W."/>
            <person name="Bailey B.A."/>
        </authorList>
    </citation>
    <scope>NUCLEOTIDE SEQUENCE [LARGE SCALE GENOMIC DNA]</scope>
    <source>
        <strain evidence="2">zdho120</strain>
    </source>
</reference>
<sequence>MFGAALDKNGFPRIGKGEDHDPFVLGVTIVGLLGKLKRFQQLGMFTLFHIDATFKLSEIGYPVITCGFSDRARKYHLAAIFVVSRLTHVEYSAVLSALMQVYYKLFAEYPRVDAVLGDAEDAQFNALQSIIAMHYSASLLEFYEIRNTIVNQWKRVTELNTFAEYFEKQWIQSRYWRWQAFHTPAGYATTNNPCETFNASVKRHVMRKMFDTTRLLRKLPMICEDVTADNVKPTASISDPPTALVKTALKLVQSRLLVSYETIDPHVVKIVQMRSFNTESKRLAEASGQAFARLITSKTTGSRTKVLAEASVARLPKCTTTP</sequence>
<dbReference type="Proteomes" id="UP000198211">
    <property type="component" value="Unassembled WGS sequence"/>
</dbReference>
<proteinExistence type="predicted"/>